<dbReference type="EMBL" id="JADKGY010000001">
    <property type="protein sequence ID" value="MBK9981940.1"/>
    <property type="molecule type" value="Genomic_DNA"/>
</dbReference>
<keyword evidence="1" id="KW-0378">Hydrolase</keyword>
<feature type="domain" description="Glycoside hydrolase family 5" evidence="3">
    <location>
        <begin position="75"/>
        <end position="232"/>
    </location>
</feature>
<dbReference type="PROSITE" id="PS00659">
    <property type="entry name" value="GLYCOSYL_HYDROL_F5"/>
    <property type="match status" value="1"/>
</dbReference>
<dbReference type="InterPro" id="IPR001547">
    <property type="entry name" value="Glyco_hydro_5"/>
</dbReference>
<evidence type="ECO:0000256" key="1">
    <source>
        <dbReference type="ARBA" id="ARBA00022801"/>
    </source>
</evidence>
<dbReference type="InterPro" id="IPR017853">
    <property type="entry name" value="GH"/>
</dbReference>
<dbReference type="GO" id="GO:0000272">
    <property type="term" value="P:polysaccharide catabolic process"/>
    <property type="evidence" value="ECO:0007669"/>
    <property type="project" value="InterPro"/>
</dbReference>
<evidence type="ECO:0000256" key="2">
    <source>
        <dbReference type="ARBA" id="ARBA00023295"/>
    </source>
</evidence>
<evidence type="ECO:0000259" key="3">
    <source>
        <dbReference type="Pfam" id="PF00150"/>
    </source>
</evidence>
<reference evidence="4 5" key="1">
    <citation type="submission" date="2020-10" db="EMBL/GenBank/DDBJ databases">
        <title>Connecting structure to function with the recovery of over 1000 high-quality activated sludge metagenome-assembled genomes encoding full-length rRNA genes using long-read sequencing.</title>
        <authorList>
            <person name="Singleton C.M."/>
            <person name="Petriglieri F."/>
            <person name="Kristensen J.M."/>
            <person name="Kirkegaard R.H."/>
            <person name="Michaelsen T.Y."/>
            <person name="Andersen M.H."/>
            <person name="Karst S.M."/>
            <person name="Dueholm M.S."/>
            <person name="Nielsen P.H."/>
            <person name="Albertsen M."/>
        </authorList>
    </citation>
    <scope>NUCLEOTIDE SEQUENCE [LARGE SCALE GENOMIC DNA]</scope>
    <source>
        <strain evidence="4">Ribe_18-Q3-R11-54_MAXAC.273</strain>
    </source>
</reference>
<sequence length="767" mass="87341">MKFLFLAFLISGFLYPEIVNGQHPDQIFITDDGIMHWSRDSSEVTGFGENYTVPFAYGYRAAKSMGVDLKGAIDQDVYQFARLGFDLFRVHVWDCEISDTLGNLLDNEHLELFDYLLLKLKEKGINAVITPIAYWGNGWPEKDEPTPGFSTKYGKGNCLTNPDAIKAQEKYLFQFVNHINRYTGIAYKNDPQILAFEICNEPHHRGPADAVTAFVRKMKDAIQSSGCTKPIFYNVSHAINYAQDYFDAGIDGGTFQWYPTGLGFQKELGGNMLPNVDRYEIPFDDVLKKNHAARFVYEFDAADMATSYMYPAMARSFRTAGMQMATHFAWDPTYSAPYNTEYNTHFMNLYYAPQKALSLMICGEIFRTIPLYKDYGVYPDNTSFGPFHISYENNLAEMVTDEKFIYTNNTTSKPHAPEKLELIAGYGNSPLVQYDGTGAYFFDKLGDGIWKLELMPDAIVVDNLFGRNSLDKTRAVVAYNRRRMKINLPEYVDGFSIESVDWRDSILYRETKDGVVDLKPGIYLLKSPKYQEEDSIVLESKKQIALQLYYAPVPVPHDPYTPYHASYPSASGKPSDPVMLFDAKNDIDRLNWAWRQGSGPSLDSFGMVIKGFHLMLDGLSAKDEENPNAKPVVDYTLRYYFGDEIKNRKKDVPQKTVLVFKGYSSDDSIFPIMISLLMKDGSAFGGQIELTPTNNEYRLKLKDLKKVRAVLMPRPYPTFLPYYSSAGKSMKLDLNQIESLEISIGPGINEEDWGKVYEMMILSVWLE</sequence>
<comment type="caution">
    <text evidence="4">The sequence shown here is derived from an EMBL/GenBank/DDBJ whole genome shotgun (WGS) entry which is preliminary data.</text>
</comment>
<name>A0A9D7XN80_9BACT</name>
<dbReference type="InterPro" id="IPR018087">
    <property type="entry name" value="Glyco_hydro_5_CS"/>
</dbReference>
<dbReference type="SUPFAM" id="SSF51445">
    <property type="entry name" value="(Trans)glycosidases"/>
    <property type="match status" value="1"/>
</dbReference>
<protein>
    <submittedName>
        <fullName evidence="4">Cellulase family glycosylhydrolase</fullName>
    </submittedName>
</protein>
<proteinExistence type="predicted"/>
<dbReference type="AlphaFoldDB" id="A0A9D7XN80"/>
<gene>
    <name evidence="4" type="ORF">IPP15_05860</name>
</gene>
<dbReference type="Gene3D" id="3.20.20.80">
    <property type="entry name" value="Glycosidases"/>
    <property type="match status" value="1"/>
</dbReference>
<accession>A0A9D7XN80</accession>
<keyword evidence="2" id="KW-0326">Glycosidase</keyword>
<organism evidence="4 5">
    <name type="scientific">Candidatus Opimibacter skivensis</name>
    <dbReference type="NCBI Taxonomy" id="2982028"/>
    <lineage>
        <taxon>Bacteria</taxon>
        <taxon>Pseudomonadati</taxon>
        <taxon>Bacteroidota</taxon>
        <taxon>Saprospiria</taxon>
        <taxon>Saprospirales</taxon>
        <taxon>Saprospiraceae</taxon>
        <taxon>Candidatus Opimibacter</taxon>
    </lineage>
</organism>
<evidence type="ECO:0000313" key="4">
    <source>
        <dbReference type="EMBL" id="MBK9981940.1"/>
    </source>
</evidence>
<dbReference type="GO" id="GO:0004553">
    <property type="term" value="F:hydrolase activity, hydrolyzing O-glycosyl compounds"/>
    <property type="evidence" value="ECO:0007669"/>
    <property type="project" value="InterPro"/>
</dbReference>
<dbReference type="Proteomes" id="UP000808337">
    <property type="component" value="Unassembled WGS sequence"/>
</dbReference>
<dbReference type="Pfam" id="PF00150">
    <property type="entry name" value="Cellulase"/>
    <property type="match status" value="1"/>
</dbReference>
<evidence type="ECO:0000313" key="5">
    <source>
        <dbReference type="Proteomes" id="UP000808337"/>
    </source>
</evidence>